<dbReference type="RefSeq" id="WP_073131973.1">
    <property type="nucleotide sequence ID" value="NZ_FQWQ01000001.1"/>
</dbReference>
<dbReference type="STRING" id="947013.SAMN04488109_1225"/>
<dbReference type="EMBL" id="FQWQ01000001">
    <property type="protein sequence ID" value="SHG64710.1"/>
    <property type="molecule type" value="Genomic_DNA"/>
</dbReference>
<evidence type="ECO:0000313" key="2">
    <source>
        <dbReference type="EMBL" id="SHG64710.1"/>
    </source>
</evidence>
<gene>
    <name evidence="2" type="ORF">SAMN04488109_1225</name>
</gene>
<dbReference type="InterPro" id="IPR032696">
    <property type="entry name" value="SQ_cyclase_C"/>
</dbReference>
<sequence length="635" mass="71973">MKYLVEKFLENPRRSYLKESLLNSATNKKHLIYFTIVDDLQKLFSDLPETELQRLAFINYSYFRGVLLIDSVADGDSNSPGKAMFEAMALIEASLQELAWLIDADSAFWPKYNHSKTQYAQAVMLEKKISSQGPPIDKSLFETIYEGKSATLAYNLIDALDALGKTSHIERVNSLKLLLKHIHLAYQFKDDIDDFKSDLAKSQYTYAIHLVNSSLQALGHQSGNDFKYKYLFTSGIAQTLLQESTHHFHRALAIAQELDLNMFCSHIQSELHLCRAQVSEINALIYKTKVKLSKSSLPLLTKGASALDEQLKLSIEKATEYLFQNTTPNGQWEDFLTSAGLSNYWVTAYTYYHLIKHNIKVPFKPSLEGSFNDTLVSDGDTLTFTIAALALHETENPSSQLKKHLDQWLLFRQPDGGWATYVDKAMLRSRLKLDDEISVAGWIRSKPCVTAAACCVLGSFADLKKERIAAEQYLLACQHAEGFWESYWWTSDIYATSWAIQALNDRPGYTQQCEKALSWLTGTRNHEKGFWSDDHTNLPNPFYTALAVQAILATKKNLKDLVQSIQWLLQQQKVDGSWPSTRILAIPATNVLHRAEVKSWRNSSFGVNTLVDDHNRIFTTVTALGALLAWKHSHS</sequence>
<name>A0A1M5LIG6_9BACT</name>
<evidence type="ECO:0000259" key="1">
    <source>
        <dbReference type="Pfam" id="PF13243"/>
    </source>
</evidence>
<organism evidence="2 3">
    <name type="scientific">Chryseolinea serpens</name>
    <dbReference type="NCBI Taxonomy" id="947013"/>
    <lineage>
        <taxon>Bacteria</taxon>
        <taxon>Pseudomonadati</taxon>
        <taxon>Bacteroidota</taxon>
        <taxon>Cytophagia</taxon>
        <taxon>Cytophagales</taxon>
        <taxon>Fulvivirgaceae</taxon>
        <taxon>Chryseolinea</taxon>
    </lineage>
</organism>
<dbReference type="Gene3D" id="1.50.10.20">
    <property type="match status" value="1"/>
</dbReference>
<proteinExistence type="predicted"/>
<dbReference type="OrthoDB" id="4673451at2"/>
<evidence type="ECO:0000313" key="3">
    <source>
        <dbReference type="Proteomes" id="UP000184212"/>
    </source>
</evidence>
<keyword evidence="3" id="KW-1185">Reference proteome</keyword>
<accession>A0A1M5LIG6</accession>
<dbReference type="SUPFAM" id="SSF48239">
    <property type="entry name" value="Terpenoid cyclases/Protein prenyltransferases"/>
    <property type="match status" value="1"/>
</dbReference>
<dbReference type="AlphaFoldDB" id="A0A1M5LIG6"/>
<reference evidence="2 3" key="1">
    <citation type="submission" date="2016-11" db="EMBL/GenBank/DDBJ databases">
        <authorList>
            <person name="Jaros S."/>
            <person name="Januszkiewicz K."/>
            <person name="Wedrychowicz H."/>
        </authorList>
    </citation>
    <scope>NUCLEOTIDE SEQUENCE [LARGE SCALE GENOMIC DNA]</scope>
    <source>
        <strain evidence="2 3">DSM 24574</strain>
    </source>
</reference>
<dbReference type="Pfam" id="PF13243">
    <property type="entry name" value="SQHop_cyclase_C"/>
    <property type="match status" value="1"/>
</dbReference>
<feature type="domain" description="Squalene cyclase C-terminal" evidence="1">
    <location>
        <begin position="377"/>
        <end position="581"/>
    </location>
</feature>
<dbReference type="Proteomes" id="UP000184212">
    <property type="component" value="Unassembled WGS sequence"/>
</dbReference>
<dbReference type="InterPro" id="IPR008930">
    <property type="entry name" value="Terpenoid_cyclase/PrenylTrfase"/>
</dbReference>
<protein>
    <submittedName>
        <fullName evidence="2">Squalene-hopene cyclase C-terminal domain-containing protein</fullName>
    </submittedName>
</protein>